<proteinExistence type="predicted"/>
<reference evidence="2" key="1">
    <citation type="journal article" date="2022" name="Mol. Ecol. Resour.">
        <title>The genomes of chicory, endive, great burdock and yacon provide insights into Asteraceae palaeo-polyploidization history and plant inulin production.</title>
        <authorList>
            <person name="Fan W."/>
            <person name="Wang S."/>
            <person name="Wang H."/>
            <person name="Wang A."/>
            <person name="Jiang F."/>
            <person name="Liu H."/>
            <person name="Zhao H."/>
            <person name="Xu D."/>
            <person name="Zhang Y."/>
        </authorList>
    </citation>
    <scope>NUCLEOTIDE SEQUENCE [LARGE SCALE GENOMIC DNA]</scope>
    <source>
        <strain evidence="2">cv. Niubang</strain>
    </source>
</reference>
<evidence type="ECO:0000313" key="1">
    <source>
        <dbReference type="EMBL" id="KAI3718368.1"/>
    </source>
</evidence>
<evidence type="ECO:0000313" key="2">
    <source>
        <dbReference type="Proteomes" id="UP001055879"/>
    </source>
</evidence>
<comment type="caution">
    <text evidence="1">The sequence shown here is derived from an EMBL/GenBank/DDBJ whole genome shotgun (WGS) entry which is preliminary data.</text>
</comment>
<protein>
    <submittedName>
        <fullName evidence="1">Uncharacterized protein</fullName>
    </submittedName>
</protein>
<reference evidence="1 2" key="2">
    <citation type="journal article" date="2022" name="Mol. Ecol. Resour.">
        <title>The genomes of chicory, endive, great burdock and yacon provide insights into Asteraceae paleo-polyploidization history and plant inulin production.</title>
        <authorList>
            <person name="Fan W."/>
            <person name="Wang S."/>
            <person name="Wang H."/>
            <person name="Wang A."/>
            <person name="Jiang F."/>
            <person name="Liu H."/>
            <person name="Zhao H."/>
            <person name="Xu D."/>
            <person name="Zhang Y."/>
        </authorList>
    </citation>
    <scope>NUCLEOTIDE SEQUENCE [LARGE SCALE GENOMIC DNA]</scope>
    <source>
        <strain evidence="2">cv. Niubang</strain>
    </source>
</reference>
<dbReference type="Proteomes" id="UP001055879">
    <property type="component" value="Linkage Group LG06"/>
</dbReference>
<accession>A0ACB9B9W0</accession>
<keyword evidence="2" id="KW-1185">Reference proteome</keyword>
<sequence>MSCRDFPTQPPPTSTIMEGITLVAIATVMWYRTEELDASEIVVKFAIDDDGAVVPWMWLLRLALSFTVVSVAESDRAKDDDRRKSED</sequence>
<gene>
    <name evidence="1" type="ORF">L6452_19235</name>
</gene>
<dbReference type="EMBL" id="CM042052">
    <property type="protein sequence ID" value="KAI3718368.1"/>
    <property type="molecule type" value="Genomic_DNA"/>
</dbReference>
<organism evidence="1 2">
    <name type="scientific">Arctium lappa</name>
    <name type="common">Greater burdock</name>
    <name type="synonym">Lappa major</name>
    <dbReference type="NCBI Taxonomy" id="4217"/>
    <lineage>
        <taxon>Eukaryota</taxon>
        <taxon>Viridiplantae</taxon>
        <taxon>Streptophyta</taxon>
        <taxon>Embryophyta</taxon>
        <taxon>Tracheophyta</taxon>
        <taxon>Spermatophyta</taxon>
        <taxon>Magnoliopsida</taxon>
        <taxon>eudicotyledons</taxon>
        <taxon>Gunneridae</taxon>
        <taxon>Pentapetalae</taxon>
        <taxon>asterids</taxon>
        <taxon>campanulids</taxon>
        <taxon>Asterales</taxon>
        <taxon>Asteraceae</taxon>
        <taxon>Carduoideae</taxon>
        <taxon>Cardueae</taxon>
        <taxon>Arctiinae</taxon>
        <taxon>Arctium</taxon>
    </lineage>
</organism>
<name>A0ACB9B9W0_ARCLA</name>